<dbReference type="EMBL" id="UOEG01000127">
    <property type="protein sequence ID" value="VAV94973.1"/>
    <property type="molecule type" value="Genomic_DNA"/>
</dbReference>
<evidence type="ECO:0000313" key="7">
    <source>
        <dbReference type="EMBL" id="VAV94973.1"/>
    </source>
</evidence>
<feature type="transmembrane region" description="Helical" evidence="6">
    <location>
        <begin position="144"/>
        <end position="168"/>
    </location>
</feature>
<protein>
    <submittedName>
        <fullName evidence="7">Threonine efflux protein</fullName>
    </submittedName>
</protein>
<feature type="transmembrane region" description="Helical" evidence="6">
    <location>
        <begin position="122"/>
        <end position="138"/>
    </location>
</feature>
<evidence type="ECO:0000256" key="5">
    <source>
        <dbReference type="ARBA" id="ARBA00023136"/>
    </source>
</evidence>
<accession>A0A3B0SFD0</accession>
<feature type="transmembrane region" description="Helical" evidence="6">
    <location>
        <begin position="6"/>
        <end position="28"/>
    </location>
</feature>
<keyword evidence="3 6" id="KW-0812">Transmembrane</keyword>
<dbReference type="AlphaFoldDB" id="A0A3B0SFD0"/>
<feature type="transmembrane region" description="Helical" evidence="6">
    <location>
        <begin position="67"/>
        <end position="88"/>
    </location>
</feature>
<keyword evidence="4 6" id="KW-1133">Transmembrane helix</keyword>
<dbReference type="PANTHER" id="PTHR30086:SF20">
    <property type="entry name" value="ARGININE EXPORTER PROTEIN ARGO-RELATED"/>
    <property type="match status" value="1"/>
</dbReference>
<comment type="subcellular location">
    <subcellularLocation>
        <location evidence="1">Cell membrane</location>
        <topology evidence="1">Multi-pass membrane protein</topology>
    </subcellularLocation>
</comment>
<feature type="transmembrane region" description="Helical" evidence="6">
    <location>
        <begin position="40"/>
        <end position="61"/>
    </location>
</feature>
<dbReference type="GO" id="GO:0015171">
    <property type="term" value="F:amino acid transmembrane transporter activity"/>
    <property type="evidence" value="ECO:0007669"/>
    <property type="project" value="TreeGrafter"/>
</dbReference>
<dbReference type="GO" id="GO:0005886">
    <property type="term" value="C:plasma membrane"/>
    <property type="evidence" value="ECO:0007669"/>
    <property type="project" value="UniProtKB-SubCell"/>
</dbReference>
<sequence>MTAADLITFNIILAAALMSPGPAMLFALRTSIADGRRAGLAAGVGLGLMAVLWTFAALLGLKSLFILFPWAYLSLKFAGAAYLIYIAVKTWRAASEPVTDKPHPGGRAFREGLLINLGNPKSVLFAAAALVVVFPNGLSAQDTLIILADQFIMEIAFYGVFASLLGSGMARRSYISARPVMDRCAAALMGALGLKLILDR</sequence>
<evidence type="ECO:0000256" key="1">
    <source>
        <dbReference type="ARBA" id="ARBA00004651"/>
    </source>
</evidence>
<evidence type="ECO:0000256" key="6">
    <source>
        <dbReference type="SAM" id="Phobius"/>
    </source>
</evidence>
<reference evidence="7" key="1">
    <citation type="submission" date="2018-06" db="EMBL/GenBank/DDBJ databases">
        <authorList>
            <person name="Zhirakovskaya E."/>
        </authorList>
    </citation>
    <scope>NUCLEOTIDE SEQUENCE</scope>
</reference>
<dbReference type="Pfam" id="PF01810">
    <property type="entry name" value="LysE"/>
    <property type="match status" value="1"/>
</dbReference>
<keyword evidence="2" id="KW-1003">Cell membrane</keyword>
<dbReference type="InterPro" id="IPR001123">
    <property type="entry name" value="LeuE-type"/>
</dbReference>
<evidence type="ECO:0000256" key="3">
    <source>
        <dbReference type="ARBA" id="ARBA00022692"/>
    </source>
</evidence>
<dbReference type="PANTHER" id="PTHR30086">
    <property type="entry name" value="ARGININE EXPORTER PROTEIN ARGO"/>
    <property type="match status" value="1"/>
</dbReference>
<evidence type="ECO:0000256" key="2">
    <source>
        <dbReference type="ARBA" id="ARBA00022475"/>
    </source>
</evidence>
<organism evidence="7">
    <name type="scientific">hydrothermal vent metagenome</name>
    <dbReference type="NCBI Taxonomy" id="652676"/>
    <lineage>
        <taxon>unclassified sequences</taxon>
        <taxon>metagenomes</taxon>
        <taxon>ecological metagenomes</taxon>
    </lineage>
</organism>
<proteinExistence type="predicted"/>
<gene>
    <name evidence="7" type="ORF">MNBD_ALPHA07-1123</name>
</gene>
<keyword evidence="5 6" id="KW-0472">Membrane</keyword>
<evidence type="ECO:0000256" key="4">
    <source>
        <dbReference type="ARBA" id="ARBA00022989"/>
    </source>
</evidence>
<name>A0A3B0SFD0_9ZZZZ</name>